<organism evidence="5 6">
    <name type="scientific">endosymbiont of Escarpia spicata</name>
    <dbReference type="NCBI Taxonomy" id="2200908"/>
    <lineage>
        <taxon>Bacteria</taxon>
        <taxon>Pseudomonadati</taxon>
        <taxon>Pseudomonadota</taxon>
        <taxon>Gammaproteobacteria</taxon>
        <taxon>sulfur-oxidizing symbionts</taxon>
    </lineage>
</organism>
<gene>
    <name evidence="5" type="ORF">DIZ78_13600</name>
</gene>
<comment type="subcellular location">
    <subcellularLocation>
        <location evidence="1">Cytoplasm</location>
    </subcellularLocation>
</comment>
<dbReference type="GO" id="GO:0097163">
    <property type="term" value="F:sulfur carrier activity"/>
    <property type="evidence" value="ECO:0007669"/>
    <property type="project" value="TreeGrafter"/>
</dbReference>
<dbReference type="PANTHER" id="PTHR37010">
    <property type="entry name" value="SULFURTRANSFERASE TUSE"/>
    <property type="match status" value="1"/>
</dbReference>
<dbReference type="PANTHER" id="PTHR37010:SF1">
    <property type="entry name" value="SULFURTRANSFERASE TUSE"/>
    <property type="match status" value="1"/>
</dbReference>
<comment type="caution">
    <text evidence="5">The sequence shown here is derived from an EMBL/GenBank/DDBJ whole genome shotgun (WGS) entry which is preliminary data.</text>
</comment>
<keyword evidence="3" id="KW-0963">Cytoplasm</keyword>
<dbReference type="NCBIfam" id="TIGR03342">
    <property type="entry name" value="dsrC_tusE_dsvC"/>
    <property type="match status" value="1"/>
</dbReference>
<dbReference type="Proteomes" id="UP000254771">
    <property type="component" value="Unassembled WGS sequence"/>
</dbReference>
<dbReference type="Pfam" id="PF04358">
    <property type="entry name" value="DsrC"/>
    <property type="match status" value="1"/>
</dbReference>
<feature type="region of interest" description="Disordered" evidence="4">
    <location>
        <begin position="1"/>
        <end position="20"/>
    </location>
</feature>
<dbReference type="AlphaFoldDB" id="A0A370DF95"/>
<evidence type="ECO:0000256" key="1">
    <source>
        <dbReference type="ARBA" id="ARBA00004496"/>
    </source>
</evidence>
<sequence length="121" mass="13437">MSDILQHIRSPASNQNDPDGNLLELVPWSEDAAVARAQELGIALSNDHWDVVLFVRDYYRGRGEKAKAREITKALVEEFAEDGGKKWLYQLFPRGPVNQASYIAGIRVPGDANDPSFGSTH</sequence>
<dbReference type="GO" id="GO:0002143">
    <property type="term" value="P:tRNA wobble position uridine thiolation"/>
    <property type="evidence" value="ECO:0007669"/>
    <property type="project" value="TreeGrafter"/>
</dbReference>
<dbReference type="EMBL" id="QFXE01000018">
    <property type="protein sequence ID" value="RDH83551.1"/>
    <property type="molecule type" value="Genomic_DNA"/>
</dbReference>
<evidence type="ECO:0000256" key="2">
    <source>
        <dbReference type="ARBA" id="ARBA00005718"/>
    </source>
</evidence>
<evidence type="ECO:0000313" key="5">
    <source>
        <dbReference type="EMBL" id="RDH83551.1"/>
    </source>
</evidence>
<protein>
    <submittedName>
        <fullName evidence="5">Sulfur relay protein DsrC</fullName>
    </submittedName>
</protein>
<dbReference type="InterPro" id="IPR007453">
    <property type="entry name" value="DsrC/TusE"/>
</dbReference>
<evidence type="ECO:0000313" key="6">
    <source>
        <dbReference type="Proteomes" id="UP000254771"/>
    </source>
</evidence>
<reference evidence="5 6" key="1">
    <citation type="journal article" date="2018" name="ISME J.">
        <title>Endosymbiont genomes yield clues of tubeworm success.</title>
        <authorList>
            <person name="Li Y."/>
            <person name="Liles M.R."/>
            <person name="Halanych K.M."/>
        </authorList>
    </citation>
    <scope>NUCLEOTIDE SEQUENCE [LARGE SCALE GENOMIC DNA]</scope>
    <source>
        <strain evidence="5">A1462</strain>
    </source>
</reference>
<keyword evidence="6" id="KW-1185">Reference proteome</keyword>
<comment type="similarity">
    <text evidence="2">Belongs to the DsrC/TusE family.</text>
</comment>
<name>A0A370DF95_9GAMM</name>
<dbReference type="GO" id="GO:0005737">
    <property type="term" value="C:cytoplasm"/>
    <property type="evidence" value="ECO:0007669"/>
    <property type="project" value="UniProtKB-SubCell"/>
</dbReference>
<dbReference type="SUPFAM" id="SSF69721">
    <property type="entry name" value="DsrC, the gamma subunit of dissimilatory sulfite reductase"/>
    <property type="match status" value="1"/>
</dbReference>
<dbReference type="Gene3D" id="1.10.10.370">
    <property type="entry name" value="DsrC-like protein, C-terminal domain"/>
    <property type="match status" value="1"/>
</dbReference>
<proteinExistence type="inferred from homology"/>
<accession>A0A370DF95</accession>
<evidence type="ECO:0000256" key="4">
    <source>
        <dbReference type="SAM" id="MobiDB-lite"/>
    </source>
</evidence>
<dbReference type="InterPro" id="IPR025526">
    <property type="entry name" value="DsrC-like_dom_sf"/>
</dbReference>
<evidence type="ECO:0000256" key="3">
    <source>
        <dbReference type="ARBA" id="ARBA00022490"/>
    </source>
</evidence>
<dbReference type="InterPro" id="IPR042072">
    <property type="entry name" value="DsrC-like_C"/>
</dbReference>